<organism evidence="2 3">
    <name type="scientific">Streptomyces filipinensis</name>
    <dbReference type="NCBI Taxonomy" id="66887"/>
    <lineage>
        <taxon>Bacteria</taxon>
        <taxon>Bacillati</taxon>
        <taxon>Actinomycetota</taxon>
        <taxon>Actinomycetes</taxon>
        <taxon>Kitasatosporales</taxon>
        <taxon>Streptomycetaceae</taxon>
        <taxon>Streptomyces</taxon>
    </lineage>
</organism>
<keyword evidence="3" id="KW-1185">Reference proteome</keyword>
<proteinExistence type="predicted"/>
<evidence type="ECO:0000256" key="1">
    <source>
        <dbReference type="SAM" id="MobiDB-lite"/>
    </source>
</evidence>
<reference evidence="2" key="2">
    <citation type="submission" date="2020-09" db="EMBL/GenBank/DDBJ databases">
        <authorList>
            <person name="Sun Q."/>
            <person name="Ohkuma M."/>
        </authorList>
    </citation>
    <scope>NUCLEOTIDE SEQUENCE</scope>
    <source>
        <strain evidence="2">JCM 4369</strain>
    </source>
</reference>
<gene>
    <name evidence="2" type="ORF">GCM10010260_83090</name>
</gene>
<reference evidence="2" key="1">
    <citation type="journal article" date="2014" name="Int. J. Syst. Evol. Microbiol.">
        <title>Complete genome sequence of Corynebacterium casei LMG S-19264T (=DSM 44701T), isolated from a smear-ripened cheese.</title>
        <authorList>
            <consortium name="US DOE Joint Genome Institute (JGI-PGF)"/>
            <person name="Walter F."/>
            <person name="Albersmeier A."/>
            <person name="Kalinowski J."/>
            <person name="Ruckert C."/>
        </authorList>
    </citation>
    <scope>NUCLEOTIDE SEQUENCE</scope>
    <source>
        <strain evidence="2">JCM 4369</strain>
    </source>
</reference>
<feature type="region of interest" description="Disordered" evidence="1">
    <location>
        <begin position="34"/>
        <end position="58"/>
    </location>
</feature>
<dbReference type="EMBL" id="BMTD01000038">
    <property type="protein sequence ID" value="GGV29916.1"/>
    <property type="molecule type" value="Genomic_DNA"/>
</dbReference>
<dbReference type="AlphaFoldDB" id="A0A918IMW5"/>
<name>A0A918IMW5_9ACTN</name>
<protein>
    <submittedName>
        <fullName evidence="2">Uncharacterized protein</fullName>
    </submittedName>
</protein>
<evidence type="ECO:0000313" key="2">
    <source>
        <dbReference type="EMBL" id="GGV29916.1"/>
    </source>
</evidence>
<dbReference type="Proteomes" id="UP000618795">
    <property type="component" value="Unassembled WGS sequence"/>
</dbReference>
<evidence type="ECO:0000313" key="3">
    <source>
        <dbReference type="Proteomes" id="UP000618795"/>
    </source>
</evidence>
<accession>A0A918IMW5</accession>
<sequence>MATWNSYKNDPRVAEHRVLVAGVEHWPRRVVRAYRDGRPGRGSARAGGRPAGSGDRVPREQLQRSIAGLLDAEPAVTAAAVVEEFGVAMTTATAALAAVRGRRIADLFEEEPQLSPVQAAERLGYPLITHRRALAAARSEQRIREARPYVCSVAQALVGAGLAEPDEPEVVGLPSGALAAAIRLTPGQAAAVVVWDERFGWRTSGSQRHPFGKDTGARPQGEGIRYLTDQARPVPSAVLAALRG</sequence>
<feature type="compositionally biased region" description="Low complexity" evidence="1">
    <location>
        <begin position="41"/>
        <end position="55"/>
    </location>
</feature>
<comment type="caution">
    <text evidence="2">The sequence shown here is derived from an EMBL/GenBank/DDBJ whole genome shotgun (WGS) entry which is preliminary data.</text>
</comment>